<name>A0A6I3M5B7_9MICO</name>
<feature type="compositionally biased region" description="Basic and acidic residues" evidence="2">
    <location>
        <begin position="461"/>
        <end position="471"/>
    </location>
</feature>
<accession>A0A6I3M5B7</accession>
<feature type="transmembrane region" description="Helical" evidence="3">
    <location>
        <begin position="288"/>
        <end position="309"/>
    </location>
</feature>
<evidence type="ECO:0000313" key="5">
    <source>
        <dbReference type="EMBL" id="MTH68091.1"/>
    </source>
</evidence>
<dbReference type="InterPro" id="IPR051361">
    <property type="entry name" value="ThrE/Ser_Exporter"/>
</dbReference>
<sequence>MMPRHDRRNERMPITPTPPPSAEAAPTSEDPALLRAFLLGIAEGLTASDETTDRIRAEVVEVADAYGLHDVDVVVLPTIAIVQTGRAESARLALTSVRASFRFDQIAAMARLVRSAKSAEIEPADGIRRLNEIGAMPPSRHWFMRTLGHALLVAGLALLLAPSWQAVVVGFGLGAIVGIAKLTRSRTLALILPVAAAFVCALIVFLLAPVVAIGDPLRLLIAPLATFLPGAMLTTGVRELAAGQMVAGSSRLGAGVVQLALLALGILAAGTVIGVGEDEYVPREVQQTLPWWVAGIGLALYGLGVYLHYAAPGRSFGWVLLALVVAYAAQQLGALVLSAPTSGFIGALAATPLVLWIEDLRRGAVPSQLTFTPAFWILVPGAASLVGVTEGAVAQSAGIDDVTTAFVAVMSIALGVFIGSALYRFLRRSAAEIADFHVDLPAMLGTADRSPGTGVGVADAAARDREPEPDPKPTGPEG</sequence>
<comment type="caution">
    <text evidence="5">The sequence shown here is derived from an EMBL/GenBank/DDBJ whole genome shotgun (WGS) entry which is preliminary data.</text>
</comment>
<dbReference type="PANTHER" id="PTHR31082:SF4">
    <property type="entry name" value="PHEROMONE-REGULATED MEMBRANE PROTEIN 10"/>
    <property type="match status" value="1"/>
</dbReference>
<protein>
    <submittedName>
        <fullName evidence="5">Threonine/serine exporter family protein</fullName>
    </submittedName>
</protein>
<feature type="transmembrane region" description="Helical" evidence="3">
    <location>
        <begin position="369"/>
        <end position="393"/>
    </location>
</feature>
<evidence type="ECO:0000256" key="2">
    <source>
        <dbReference type="SAM" id="MobiDB-lite"/>
    </source>
</evidence>
<evidence type="ECO:0000259" key="4">
    <source>
        <dbReference type="Pfam" id="PF06738"/>
    </source>
</evidence>
<feature type="transmembrane region" description="Helical" evidence="3">
    <location>
        <begin position="252"/>
        <end position="276"/>
    </location>
</feature>
<feature type="transmembrane region" description="Helical" evidence="3">
    <location>
        <begin position="405"/>
        <end position="426"/>
    </location>
</feature>
<feature type="region of interest" description="Disordered" evidence="2">
    <location>
        <begin position="1"/>
        <end position="28"/>
    </location>
</feature>
<feature type="transmembrane region" description="Helical" evidence="3">
    <location>
        <begin position="190"/>
        <end position="213"/>
    </location>
</feature>
<keyword evidence="3" id="KW-0812">Transmembrane</keyword>
<evidence type="ECO:0000256" key="3">
    <source>
        <dbReference type="SAM" id="Phobius"/>
    </source>
</evidence>
<evidence type="ECO:0000256" key="1">
    <source>
        <dbReference type="ARBA" id="ARBA00034125"/>
    </source>
</evidence>
<feature type="transmembrane region" description="Helical" evidence="3">
    <location>
        <begin position="219"/>
        <end position="240"/>
    </location>
</feature>
<gene>
    <name evidence="5" type="ORF">GJ743_06875</name>
</gene>
<reference evidence="5 6" key="1">
    <citation type="submission" date="2019-11" db="EMBL/GenBank/DDBJ databases">
        <title>Agromyces kandeliae sp. nov., isolated from mangrove soil.</title>
        <authorList>
            <person name="Wang R."/>
        </authorList>
    </citation>
    <scope>NUCLEOTIDE SEQUENCE [LARGE SCALE GENOMIC DNA]</scope>
    <source>
        <strain evidence="5 6">JCM 11433</strain>
    </source>
</reference>
<keyword evidence="3" id="KW-0472">Membrane</keyword>
<dbReference type="InterPro" id="IPR010619">
    <property type="entry name" value="ThrE-like_N"/>
</dbReference>
<dbReference type="PANTHER" id="PTHR31082">
    <property type="entry name" value="PHEROMONE-REGULATED MEMBRANE PROTEIN 10"/>
    <property type="match status" value="1"/>
</dbReference>
<comment type="similarity">
    <text evidence="1">Belongs to the ThrE exporter (TC 2.A.79) family.</text>
</comment>
<feature type="domain" description="Threonine/serine exporter-like N-terminal" evidence="4">
    <location>
        <begin position="37"/>
        <end position="269"/>
    </location>
</feature>
<dbReference type="OrthoDB" id="235893at2"/>
<feature type="transmembrane region" description="Helical" evidence="3">
    <location>
        <begin position="339"/>
        <end position="357"/>
    </location>
</feature>
<keyword evidence="6" id="KW-1185">Reference proteome</keyword>
<organism evidence="5 6">
    <name type="scientific">Agromyces bracchium</name>
    <dbReference type="NCBI Taxonomy" id="88376"/>
    <lineage>
        <taxon>Bacteria</taxon>
        <taxon>Bacillati</taxon>
        <taxon>Actinomycetota</taxon>
        <taxon>Actinomycetes</taxon>
        <taxon>Micrococcales</taxon>
        <taxon>Microbacteriaceae</taxon>
        <taxon>Agromyces</taxon>
    </lineage>
</organism>
<keyword evidence="3" id="KW-1133">Transmembrane helix</keyword>
<feature type="region of interest" description="Disordered" evidence="2">
    <location>
        <begin position="448"/>
        <end position="478"/>
    </location>
</feature>
<dbReference type="Pfam" id="PF06738">
    <property type="entry name" value="ThrE"/>
    <property type="match status" value="1"/>
</dbReference>
<evidence type="ECO:0000313" key="6">
    <source>
        <dbReference type="Proteomes" id="UP000433071"/>
    </source>
</evidence>
<dbReference type="AlphaFoldDB" id="A0A6I3M5B7"/>
<dbReference type="Proteomes" id="UP000433071">
    <property type="component" value="Unassembled WGS sequence"/>
</dbReference>
<dbReference type="GO" id="GO:0022857">
    <property type="term" value="F:transmembrane transporter activity"/>
    <property type="evidence" value="ECO:0007669"/>
    <property type="project" value="InterPro"/>
</dbReference>
<dbReference type="EMBL" id="WMLB01000018">
    <property type="protein sequence ID" value="MTH68091.1"/>
    <property type="molecule type" value="Genomic_DNA"/>
</dbReference>
<proteinExistence type="inferred from homology"/>